<dbReference type="Pfam" id="PF01796">
    <property type="entry name" value="OB_ChsH2_C"/>
    <property type="match status" value="1"/>
</dbReference>
<sequence length="133" mass="14572">MSLVVPPKPGPDDAFFWDGVAQGRLFLARCATCRRVLQPPGPMCPSCGGVDREVFDAEPRGRLLSWVLPRHPPAALPEQEVVALVELTCGARLVTNLRYAGPDDLRMDLPVEMFTDTLDGVALPQARPERRPA</sequence>
<gene>
    <name evidence="3" type="ORF">AB0C36_34775</name>
</gene>
<dbReference type="RefSeq" id="WP_358362264.1">
    <property type="nucleotide sequence ID" value="NZ_JBEZFP010000133.1"/>
</dbReference>
<dbReference type="InterPro" id="IPR012340">
    <property type="entry name" value="NA-bd_OB-fold"/>
</dbReference>
<feature type="domain" description="ChsH2 C-terminal OB-fold" evidence="1">
    <location>
        <begin position="57"/>
        <end position="113"/>
    </location>
</feature>
<proteinExistence type="predicted"/>
<dbReference type="PANTHER" id="PTHR34075">
    <property type="entry name" value="BLR3430 PROTEIN"/>
    <property type="match status" value="1"/>
</dbReference>
<dbReference type="SUPFAM" id="SSF50249">
    <property type="entry name" value="Nucleic acid-binding proteins"/>
    <property type="match status" value="1"/>
</dbReference>
<dbReference type="InterPro" id="IPR002878">
    <property type="entry name" value="ChsH2_C"/>
</dbReference>
<accession>A0ABV3DSE7</accession>
<name>A0ABV3DSE7_9ACTN</name>
<dbReference type="Proteomes" id="UP001551482">
    <property type="component" value="Unassembled WGS sequence"/>
</dbReference>
<organism evidence="3 4">
    <name type="scientific">Streptodolium elevatio</name>
    <dbReference type="NCBI Taxonomy" id="3157996"/>
    <lineage>
        <taxon>Bacteria</taxon>
        <taxon>Bacillati</taxon>
        <taxon>Actinomycetota</taxon>
        <taxon>Actinomycetes</taxon>
        <taxon>Kitasatosporales</taxon>
        <taxon>Streptomycetaceae</taxon>
        <taxon>Streptodolium</taxon>
    </lineage>
</organism>
<reference evidence="3 4" key="1">
    <citation type="submission" date="2024-06" db="EMBL/GenBank/DDBJ databases">
        <title>The Natural Products Discovery Center: Release of the First 8490 Sequenced Strains for Exploring Actinobacteria Biosynthetic Diversity.</title>
        <authorList>
            <person name="Kalkreuter E."/>
            <person name="Kautsar S.A."/>
            <person name="Yang D."/>
            <person name="Bader C.D."/>
            <person name="Teijaro C.N."/>
            <person name="Fluegel L."/>
            <person name="Davis C.M."/>
            <person name="Simpson J.R."/>
            <person name="Lauterbach L."/>
            <person name="Steele A.D."/>
            <person name="Gui C."/>
            <person name="Meng S."/>
            <person name="Li G."/>
            <person name="Viehrig K."/>
            <person name="Ye F."/>
            <person name="Su P."/>
            <person name="Kiefer A.F."/>
            <person name="Nichols A."/>
            <person name="Cepeda A.J."/>
            <person name="Yan W."/>
            <person name="Fan B."/>
            <person name="Jiang Y."/>
            <person name="Adhikari A."/>
            <person name="Zheng C.-J."/>
            <person name="Schuster L."/>
            <person name="Cowan T.M."/>
            <person name="Smanski M.J."/>
            <person name="Chevrette M.G."/>
            <person name="De Carvalho L.P.S."/>
            <person name="Shen B."/>
        </authorList>
    </citation>
    <scope>NUCLEOTIDE SEQUENCE [LARGE SCALE GENOMIC DNA]</scope>
    <source>
        <strain evidence="3 4">NPDC048946</strain>
    </source>
</reference>
<evidence type="ECO:0000313" key="4">
    <source>
        <dbReference type="Proteomes" id="UP001551482"/>
    </source>
</evidence>
<protein>
    <submittedName>
        <fullName evidence="3">OB-fold domain-containing protein</fullName>
    </submittedName>
</protein>
<dbReference type="Gene3D" id="6.10.30.10">
    <property type="match status" value="1"/>
</dbReference>
<feature type="domain" description="ChsH2 rubredoxin-like zinc ribbon" evidence="2">
    <location>
        <begin position="17"/>
        <end position="49"/>
    </location>
</feature>
<dbReference type="InterPro" id="IPR022002">
    <property type="entry name" value="ChsH2_Znr"/>
</dbReference>
<keyword evidence="4" id="KW-1185">Reference proteome</keyword>
<dbReference type="Pfam" id="PF12172">
    <property type="entry name" value="zf-ChsH2"/>
    <property type="match status" value="1"/>
</dbReference>
<evidence type="ECO:0000313" key="3">
    <source>
        <dbReference type="EMBL" id="MEU8138650.1"/>
    </source>
</evidence>
<comment type="caution">
    <text evidence="3">The sequence shown here is derived from an EMBL/GenBank/DDBJ whole genome shotgun (WGS) entry which is preliminary data.</text>
</comment>
<evidence type="ECO:0000259" key="1">
    <source>
        <dbReference type="Pfam" id="PF01796"/>
    </source>
</evidence>
<dbReference type="InterPro" id="IPR052513">
    <property type="entry name" value="Thioester_dehydratase-like"/>
</dbReference>
<evidence type="ECO:0000259" key="2">
    <source>
        <dbReference type="Pfam" id="PF12172"/>
    </source>
</evidence>
<dbReference type="EMBL" id="JBEZFP010000133">
    <property type="protein sequence ID" value="MEU8138650.1"/>
    <property type="molecule type" value="Genomic_DNA"/>
</dbReference>
<dbReference type="PANTHER" id="PTHR34075:SF5">
    <property type="entry name" value="BLR3430 PROTEIN"/>
    <property type="match status" value="1"/>
</dbReference>